<dbReference type="Gene3D" id="2.40.170.20">
    <property type="entry name" value="TonB-dependent receptor, beta-barrel domain"/>
    <property type="match status" value="1"/>
</dbReference>
<dbReference type="eggNOG" id="COG1629">
    <property type="taxonomic scope" value="Bacteria"/>
</dbReference>
<dbReference type="InterPro" id="IPR012910">
    <property type="entry name" value="Plug_dom"/>
</dbReference>
<evidence type="ECO:0000256" key="1">
    <source>
        <dbReference type="ARBA" id="ARBA00004442"/>
    </source>
</evidence>
<keyword evidence="4" id="KW-0798">TonB box</keyword>
<comment type="caution">
    <text evidence="8">The sequence shown here is derived from an EMBL/GenBank/DDBJ whole genome shotgun (WGS) entry which is preliminary data.</text>
</comment>
<dbReference type="NCBIfam" id="TIGR01782">
    <property type="entry name" value="TonB-Xanth-Caul"/>
    <property type="match status" value="1"/>
</dbReference>
<name>A0A074MQ01_ERYLO</name>
<accession>A0A074MQ01</accession>
<keyword evidence="3" id="KW-0998">Cell outer membrane</keyword>
<gene>
    <name evidence="8" type="ORF">EH31_06500</name>
</gene>
<evidence type="ECO:0000259" key="7">
    <source>
        <dbReference type="Pfam" id="PF07715"/>
    </source>
</evidence>
<dbReference type="InterPro" id="IPR010104">
    <property type="entry name" value="TonB_rcpt_bac"/>
</dbReference>
<dbReference type="STRING" id="1044.EH31_06500"/>
<proteinExistence type="inferred from homology"/>
<evidence type="ECO:0000256" key="4">
    <source>
        <dbReference type="RuleBase" id="RU003357"/>
    </source>
</evidence>
<dbReference type="AlphaFoldDB" id="A0A074MQ01"/>
<dbReference type="InterPro" id="IPR000531">
    <property type="entry name" value="Beta-barrel_TonB"/>
</dbReference>
<comment type="subcellular location">
    <subcellularLocation>
        <location evidence="1 4">Cell outer membrane</location>
    </subcellularLocation>
</comment>
<keyword evidence="5" id="KW-0732">Signal</keyword>
<evidence type="ECO:0000259" key="6">
    <source>
        <dbReference type="Pfam" id="PF00593"/>
    </source>
</evidence>
<feature type="domain" description="TonB-dependent receptor-like beta-barrel" evidence="6">
    <location>
        <begin position="449"/>
        <end position="915"/>
    </location>
</feature>
<dbReference type="EMBL" id="JMIW01000011">
    <property type="protein sequence ID" value="KEO87712.1"/>
    <property type="molecule type" value="Genomic_DNA"/>
</dbReference>
<dbReference type="RefSeq" id="WP_034962467.1">
    <property type="nucleotide sequence ID" value="NZ_JMIW01000011.1"/>
</dbReference>
<dbReference type="PANTHER" id="PTHR40980:SF3">
    <property type="entry name" value="TONB-DEPENDENT RECEPTOR-LIKE BETA-BARREL DOMAIN-CONTAINING PROTEIN"/>
    <property type="match status" value="1"/>
</dbReference>
<reference evidence="8 9" key="1">
    <citation type="submission" date="2014-04" db="EMBL/GenBank/DDBJ databases">
        <title>A comprehensive comparison of genomes of Erythrobacter spp. strains.</title>
        <authorList>
            <person name="Zheng Q."/>
        </authorList>
    </citation>
    <scope>NUCLEOTIDE SEQUENCE [LARGE SCALE GENOMIC DNA]</scope>
    <source>
        <strain evidence="8 9">DSM 6997</strain>
    </source>
</reference>
<dbReference type="Proteomes" id="UP000027647">
    <property type="component" value="Unassembled WGS sequence"/>
</dbReference>
<dbReference type="OrthoDB" id="5476657at2"/>
<dbReference type="SUPFAM" id="SSF56935">
    <property type="entry name" value="Porins"/>
    <property type="match status" value="1"/>
</dbReference>
<sequence>MSSIGAPHVCGSSAVLRAALLASAMLVAAPALAQDQTDQSADEAQVDGGEIVVIGEISREIQSSLETKRSLDVIGDAIMGENIGDLPSLSIAEALERVVGVTAERFQGGSTGVAVRGLGSFLGASFINGREVTSGADGRDVNFSQFPSELIDGAIVYKTQRANFIEGGIAGNIELQTLRALDYNKSRVQLFAQGGYSDAQDRVTDGRNPVEGRFSGSYIDQFETGIGEIGVAIGAQVRRGSFAEDIFTSSSTFRPCNTIEGVDRSNNCTFLSDGDGNSTGASQPYFISNQYIYRAQSTRRDQEAILASVQWQPSPSLDIVLDAQWSDRRDDEERANLVIADGRRDIAPIEVSSTGALLAHTGETRLENQSVFRERDEQFIGLGGNVEWNNGGALTIAADIGYTKTERRQDERDMRIRTNDRLTFEYDARDNIIPALTFLDVSDIEDDTGLAFDLNNHDLYTNGQRARRRLENVDESVFSLRLDAQYELEGFFSSVETGFRYGDRQRIQDDGMDTTVALAGGAYFTPDALATRRDEFLVNNLFEGSGSPTTGLSFATFRARDLFTALTGDPDAGLPTGSTLSAQDTDVTEKTYAGYVQGNFDSNIFGLPASGNIGLRVVRTDVTSVGISSALETSPGADPDTVIITEVGDPIANVETNGFWTFLPSANITFELDSEKLLRFAVYRAIARPDPAGLSAALTFDDEADLGELGAIVSAAGNPFIEPLESWNADVSFEWYFGQASSFQLAAYYKLLQTGFETSVTPLTLNVDGVPTEVIVGRQVNSGEESRLLGFEIAAQHKFEELPAPLNGLGVQVAYNFADTGSFETPDPVVVSGLALADFTEPAGIRGASKHTFNANVFYETGPFSARVAYRYRSSFFRPFRQDSNRFNAGQGFVDLSANYDLTKNVQLRVQALNIFDEPNRQFRPVRDSRSQTEISGPLYYVGARFRF</sequence>
<dbReference type="InterPro" id="IPR036942">
    <property type="entry name" value="Beta-barrel_TonB_sf"/>
</dbReference>
<evidence type="ECO:0000256" key="5">
    <source>
        <dbReference type="SAM" id="SignalP"/>
    </source>
</evidence>
<protein>
    <recommendedName>
        <fullName evidence="10">TonB-dependent receptor</fullName>
    </recommendedName>
</protein>
<feature type="domain" description="TonB-dependent receptor plug" evidence="7">
    <location>
        <begin position="77"/>
        <end position="171"/>
    </location>
</feature>
<evidence type="ECO:0000256" key="3">
    <source>
        <dbReference type="ARBA" id="ARBA00023237"/>
    </source>
</evidence>
<dbReference type="GO" id="GO:0009279">
    <property type="term" value="C:cell outer membrane"/>
    <property type="evidence" value="ECO:0007669"/>
    <property type="project" value="UniProtKB-SubCell"/>
</dbReference>
<organism evidence="8 9">
    <name type="scientific">Erythrobacter longus</name>
    <dbReference type="NCBI Taxonomy" id="1044"/>
    <lineage>
        <taxon>Bacteria</taxon>
        <taxon>Pseudomonadati</taxon>
        <taxon>Pseudomonadota</taxon>
        <taxon>Alphaproteobacteria</taxon>
        <taxon>Sphingomonadales</taxon>
        <taxon>Erythrobacteraceae</taxon>
        <taxon>Erythrobacter/Porphyrobacter group</taxon>
        <taxon>Erythrobacter</taxon>
    </lineage>
</organism>
<dbReference type="Gene3D" id="2.170.130.10">
    <property type="entry name" value="TonB-dependent receptor, plug domain"/>
    <property type="match status" value="1"/>
</dbReference>
<dbReference type="PANTHER" id="PTHR40980">
    <property type="entry name" value="PLUG DOMAIN-CONTAINING PROTEIN"/>
    <property type="match status" value="1"/>
</dbReference>
<evidence type="ECO:0000313" key="8">
    <source>
        <dbReference type="EMBL" id="KEO87712.1"/>
    </source>
</evidence>
<evidence type="ECO:0000256" key="2">
    <source>
        <dbReference type="ARBA" id="ARBA00023136"/>
    </source>
</evidence>
<feature type="signal peptide" evidence="5">
    <location>
        <begin position="1"/>
        <end position="33"/>
    </location>
</feature>
<dbReference type="Pfam" id="PF07715">
    <property type="entry name" value="Plug"/>
    <property type="match status" value="1"/>
</dbReference>
<evidence type="ECO:0008006" key="10">
    <source>
        <dbReference type="Google" id="ProtNLM"/>
    </source>
</evidence>
<comment type="similarity">
    <text evidence="4">Belongs to the TonB-dependent receptor family.</text>
</comment>
<dbReference type="eggNOG" id="COG4771">
    <property type="taxonomic scope" value="Bacteria"/>
</dbReference>
<dbReference type="Pfam" id="PF00593">
    <property type="entry name" value="TonB_dep_Rec_b-barrel"/>
    <property type="match status" value="1"/>
</dbReference>
<dbReference type="InterPro" id="IPR037066">
    <property type="entry name" value="Plug_dom_sf"/>
</dbReference>
<evidence type="ECO:0000313" key="9">
    <source>
        <dbReference type="Proteomes" id="UP000027647"/>
    </source>
</evidence>
<keyword evidence="2 4" id="KW-0472">Membrane</keyword>
<keyword evidence="9" id="KW-1185">Reference proteome</keyword>
<feature type="chain" id="PRO_5001699024" description="TonB-dependent receptor" evidence="5">
    <location>
        <begin position="34"/>
        <end position="948"/>
    </location>
</feature>